<dbReference type="PANTHER" id="PTHR11533:SF297">
    <property type="entry name" value="AMINOPEPTIDASE N"/>
    <property type="match status" value="1"/>
</dbReference>
<dbReference type="SUPFAM" id="SSF55486">
    <property type="entry name" value="Metalloproteases ('zincins'), catalytic domain"/>
    <property type="match status" value="1"/>
</dbReference>
<evidence type="ECO:0000259" key="14">
    <source>
        <dbReference type="Pfam" id="PF01433"/>
    </source>
</evidence>
<dbReference type="CDD" id="cd09603">
    <property type="entry name" value="M1_APN_like"/>
    <property type="match status" value="1"/>
</dbReference>
<comment type="similarity">
    <text evidence="3">Belongs to the peptidase M1 family.</text>
</comment>
<dbReference type="GO" id="GO:0008237">
    <property type="term" value="F:metallopeptidase activity"/>
    <property type="evidence" value="ECO:0007669"/>
    <property type="project" value="UniProtKB-KW"/>
</dbReference>
<keyword evidence="6" id="KW-0645">Protease</keyword>
<accession>A0A9X3S216</accession>
<dbReference type="Proteomes" id="UP001149140">
    <property type="component" value="Unassembled WGS sequence"/>
</dbReference>
<evidence type="ECO:0000256" key="6">
    <source>
        <dbReference type="ARBA" id="ARBA00022670"/>
    </source>
</evidence>
<keyword evidence="13" id="KW-0732">Signal</keyword>
<keyword evidence="8" id="KW-0378">Hydrolase</keyword>
<dbReference type="GO" id="GO:0008270">
    <property type="term" value="F:zinc ion binding"/>
    <property type="evidence" value="ECO:0007669"/>
    <property type="project" value="InterPro"/>
</dbReference>
<keyword evidence="17" id="KW-1185">Reference proteome</keyword>
<dbReference type="Pfam" id="PF17900">
    <property type="entry name" value="Peptidase_M1_N"/>
    <property type="match status" value="1"/>
</dbReference>
<reference evidence="16" key="1">
    <citation type="submission" date="2022-10" db="EMBL/GenBank/DDBJ databases">
        <title>The WGS of Solirubrobacter ginsenosidimutans DSM 21036.</title>
        <authorList>
            <person name="Jiang Z."/>
        </authorList>
    </citation>
    <scope>NUCLEOTIDE SEQUENCE</scope>
    <source>
        <strain evidence="16">DSM 21036</strain>
    </source>
</reference>
<comment type="catalytic activity">
    <reaction evidence="1">
        <text>Release of an N-terminal amino acid, Xaa-|-Yaa- from a peptide, amide or arylamide. Xaa is preferably Ala, but may be most amino acids including Pro (slow action). When a terminal hydrophobic residue is followed by a prolyl residue, the two may be released as an intact Xaa-Pro dipeptide.</text>
        <dbReference type="EC" id="3.4.11.2"/>
    </reaction>
</comment>
<dbReference type="PANTHER" id="PTHR11533">
    <property type="entry name" value="PROTEASE M1 ZINC METALLOPROTEASE"/>
    <property type="match status" value="1"/>
</dbReference>
<evidence type="ECO:0000256" key="5">
    <source>
        <dbReference type="ARBA" id="ARBA00015611"/>
    </source>
</evidence>
<evidence type="ECO:0000256" key="9">
    <source>
        <dbReference type="ARBA" id="ARBA00022833"/>
    </source>
</evidence>
<keyword evidence="7" id="KW-0479">Metal-binding</keyword>
<dbReference type="PRINTS" id="PR00756">
    <property type="entry name" value="ALADIPTASE"/>
</dbReference>
<keyword evidence="9" id="KW-0862">Zinc</keyword>
<dbReference type="InterPro" id="IPR045357">
    <property type="entry name" value="Aminopeptidase_N-like_N"/>
</dbReference>
<evidence type="ECO:0000256" key="10">
    <source>
        <dbReference type="ARBA" id="ARBA00023049"/>
    </source>
</evidence>
<evidence type="ECO:0000256" key="8">
    <source>
        <dbReference type="ARBA" id="ARBA00022801"/>
    </source>
</evidence>
<dbReference type="Gene3D" id="2.60.40.1730">
    <property type="entry name" value="tricorn interacting facor f3 domain"/>
    <property type="match status" value="1"/>
</dbReference>
<proteinExistence type="inferred from homology"/>
<evidence type="ECO:0000256" key="4">
    <source>
        <dbReference type="ARBA" id="ARBA00012564"/>
    </source>
</evidence>
<dbReference type="Pfam" id="PF01433">
    <property type="entry name" value="Peptidase_M1"/>
    <property type="match status" value="1"/>
</dbReference>
<evidence type="ECO:0000256" key="12">
    <source>
        <dbReference type="ARBA" id="ARBA00031533"/>
    </source>
</evidence>
<evidence type="ECO:0000256" key="13">
    <source>
        <dbReference type="SAM" id="SignalP"/>
    </source>
</evidence>
<evidence type="ECO:0000313" key="16">
    <source>
        <dbReference type="EMBL" id="MDA0163034.1"/>
    </source>
</evidence>
<dbReference type="InterPro" id="IPR001930">
    <property type="entry name" value="Peptidase_M1"/>
</dbReference>
<evidence type="ECO:0000256" key="3">
    <source>
        <dbReference type="ARBA" id="ARBA00010136"/>
    </source>
</evidence>
<dbReference type="InterPro" id="IPR027268">
    <property type="entry name" value="Peptidase_M4/M1_CTD_sf"/>
</dbReference>
<feature type="domain" description="Aminopeptidase N-like N-terminal" evidence="15">
    <location>
        <begin position="52"/>
        <end position="236"/>
    </location>
</feature>
<comment type="cofactor">
    <cofactor evidence="2">
        <name>Zn(2+)</name>
        <dbReference type="ChEBI" id="CHEBI:29105"/>
    </cofactor>
</comment>
<gene>
    <name evidence="16" type="ORF">OM076_22365</name>
</gene>
<evidence type="ECO:0000256" key="11">
    <source>
        <dbReference type="ARBA" id="ARBA00029811"/>
    </source>
</evidence>
<sequence>MRGRSWAAIGGIFLSLALSATASAQTYTPGGRTLGDRLPELANVGNTGYDVQNYDLTLNYDPVANVFNTGTKADITLRATQNLSQFSLDFRGLNVDSITIDGVAATFTRENDDAAYKNKLIVTPAAGILNNRVFHVVVNYSGTPTAMEDPDESFEGWIRTTDGSFVVNEPIGAMTWFPNNNHPADKATYDFHITVPSTHTALGNGELVGSNPPALNADGLTRTWNWHDGYPTATYLTTATVGVFDFTIGEGATAKGAGGNALGLYNAWESTFTTAQKTSLNTAAAREDQIVAFEADYNGVAYPFDSIGAVADRLPSSLGYVLEVQTKIHFPSASISLNTLSHEIAHQWYGNSVSLKQWTDIWLNEGFATWFAWNWGNKFNGGATLESQFTTNYNRASNNWTTPPANLPSASVLFSNFPVYTRPATMIEGLRQIMGEPAFRELLKAWQTTYRHGNADTAAFIALAKSTAATKGGFVQANVDKLDTYFQQWLFGTVKPALNPTTFFQSTSTTGPVGGAVPATLSLALGAPVSFGGFAPGVAKTYSASTTATVISTAGDAALSVVDPSSNAPGRLVNGAFSLASPLQAKANAGTPAAVSGTPLTLLTYAGPVSNDLVTIGFDQSIAANEALRTGAYNKTLTYTLSTTTP</sequence>
<evidence type="ECO:0000256" key="7">
    <source>
        <dbReference type="ARBA" id="ARBA00022723"/>
    </source>
</evidence>
<feature type="chain" id="PRO_5040936891" description="Aminopeptidase N" evidence="13">
    <location>
        <begin position="25"/>
        <end position="646"/>
    </location>
</feature>
<dbReference type="InterPro" id="IPR042097">
    <property type="entry name" value="Aminopeptidase_N-like_N_sf"/>
</dbReference>
<dbReference type="EC" id="3.4.11.2" evidence="4"/>
<dbReference type="InterPro" id="IPR014782">
    <property type="entry name" value="Peptidase_M1_dom"/>
</dbReference>
<evidence type="ECO:0000256" key="2">
    <source>
        <dbReference type="ARBA" id="ARBA00001947"/>
    </source>
</evidence>
<feature type="domain" description="Peptidase M1 membrane alanine aminopeptidase" evidence="14">
    <location>
        <begin position="338"/>
        <end position="466"/>
    </location>
</feature>
<dbReference type="GO" id="GO:0006508">
    <property type="term" value="P:proteolysis"/>
    <property type="evidence" value="ECO:0007669"/>
    <property type="project" value="UniProtKB-KW"/>
</dbReference>
<evidence type="ECO:0000259" key="15">
    <source>
        <dbReference type="Pfam" id="PF17900"/>
    </source>
</evidence>
<dbReference type="InterPro" id="IPR050344">
    <property type="entry name" value="Peptidase_M1_aminopeptidases"/>
</dbReference>
<evidence type="ECO:0000256" key="1">
    <source>
        <dbReference type="ARBA" id="ARBA00000098"/>
    </source>
</evidence>
<organism evidence="16 17">
    <name type="scientific">Solirubrobacter ginsenosidimutans</name>
    <dbReference type="NCBI Taxonomy" id="490573"/>
    <lineage>
        <taxon>Bacteria</taxon>
        <taxon>Bacillati</taxon>
        <taxon>Actinomycetota</taxon>
        <taxon>Thermoleophilia</taxon>
        <taxon>Solirubrobacterales</taxon>
        <taxon>Solirubrobacteraceae</taxon>
        <taxon>Solirubrobacter</taxon>
    </lineage>
</organism>
<dbReference type="EMBL" id="JAPDOD010000022">
    <property type="protein sequence ID" value="MDA0163034.1"/>
    <property type="molecule type" value="Genomic_DNA"/>
</dbReference>
<comment type="caution">
    <text evidence="16">The sequence shown here is derived from an EMBL/GenBank/DDBJ whole genome shotgun (WGS) entry which is preliminary data.</text>
</comment>
<dbReference type="GO" id="GO:0016285">
    <property type="term" value="F:alanyl aminopeptidase activity"/>
    <property type="evidence" value="ECO:0007669"/>
    <property type="project" value="UniProtKB-EC"/>
</dbReference>
<name>A0A9X3S216_9ACTN</name>
<evidence type="ECO:0000313" key="17">
    <source>
        <dbReference type="Proteomes" id="UP001149140"/>
    </source>
</evidence>
<protein>
    <recommendedName>
        <fullName evidence="5">Aminopeptidase N</fullName>
        <ecNumber evidence="4">3.4.11.2</ecNumber>
    </recommendedName>
    <alternativeName>
        <fullName evidence="11">Alanine aminopeptidase</fullName>
    </alternativeName>
    <alternativeName>
        <fullName evidence="12">Lysyl aminopeptidase</fullName>
    </alternativeName>
</protein>
<dbReference type="AlphaFoldDB" id="A0A9X3S216"/>
<dbReference type="SUPFAM" id="SSF63737">
    <property type="entry name" value="Leukotriene A4 hydrolase N-terminal domain"/>
    <property type="match status" value="1"/>
</dbReference>
<dbReference type="RefSeq" id="WP_270042275.1">
    <property type="nucleotide sequence ID" value="NZ_JAPDOD010000022.1"/>
</dbReference>
<keyword evidence="10" id="KW-0482">Metalloprotease</keyword>
<dbReference type="Gene3D" id="1.10.390.10">
    <property type="entry name" value="Neutral Protease Domain 2"/>
    <property type="match status" value="1"/>
</dbReference>
<feature type="signal peptide" evidence="13">
    <location>
        <begin position="1"/>
        <end position="24"/>
    </location>
</feature>